<dbReference type="GO" id="GO:0005829">
    <property type="term" value="C:cytosol"/>
    <property type="evidence" value="ECO:0007669"/>
    <property type="project" value="TreeGrafter"/>
</dbReference>
<dbReference type="Gene3D" id="3.90.1170.30">
    <property type="entry name" value="Pyrimidine nucleoside phosphorylase-like, C-terminal domain"/>
    <property type="match status" value="1"/>
</dbReference>
<dbReference type="HAMAP" id="MF_01628">
    <property type="entry name" value="Thymid_phosp"/>
    <property type="match status" value="1"/>
</dbReference>
<evidence type="ECO:0000313" key="9">
    <source>
        <dbReference type="EMBL" id="WND01721.1"/>
    </source>
</evidence>
<dbReference type="GO" id="GO:0006206">
    <property type="term" value="P:pyrimidine nucleobase metabolic process"/>
    <property type="evidence" value="ECO:0007669"/>
    <property type="project" value="InterPro"/>
</dbReference>
<dbReference type="InterPro" id="IPR017872">
    <property type="entry name" value="Pyrmidine_PPase_CS"/>
</dbReference>
<dbReference type="PROSITE" id="PS00647">
    <property type="entry name" value="THYMID_PHOSPHORYLASE"/>
    <property type="match status" value="1"/>
</dbReference>
<proteinExistence type="inferred from homology"/>
<dbReference type="RefSeq" id="WP_310797550.1">
    <property type="nucleotide sequence ID" value="NZ_CP123872.1"/>
</dbReference>
<dbReference type="KEGG" id="tmk:QGN29_09155"/>
<comment type="subunit">
    <text evidence="2 7">Homodimer.</text>
</comment>
<dbReference type="InterPro" id="IPR036320">
    <property type="entry name" value="Glycosyl_Trfase_fam3_N_dom_sf"/>
</dbReference>
<evidence type="ECO:0000256" key="3">
    <source>
        <dbReference type="ARBA" id="ARBA00011892"/>
    </source>
</evidence>
<dbReference type="Pfam" id="PF00591">
    <property type="entry name" value="Glycos_transf_3"/>
    <property type="match status" value="1"/>
</dbReference>
<protein>
    <recommendedName>
        <fullName evidence="3 7">Thymidine phosphorylase</fullName>
        <ecNumber evidence="3 7">2.4.2.4</ecNumber>
    </recommendedName>
    <alternativeName>
        <fullName evidence="7">TdRPase</fullName>
    </alternativeName>
</protein>
<keyword evidence="5 7" id="KW-0808">Transferase</keyword>
<keyword evidence="4 7" id="KW-0328">Glycosyltransferase</keyword>
<dbReference type="Gene3D" id="3.40.1030.10">
    <property type="entry name" value="Nucleoside phosphorylase/phosphoribosyltransferase catalytic domain"/>
    <property type="match status" value="1"/>
</dbReference>
<evidence type="ECO:0000256" key="4">
    <source>
        <dbReference type="ARBA" id="ARBA00022676"/>
    </source>
</evidence>
<comment type="pathway">
    <text evidence="7">Pyrimidine metabolism; dTMP biosynthesis via salvage pathway; dTMP from thymine: step 1/2.</text>
</comment>
<dbReference type="InterPro" id="IPR036566">
    <property type="entry name" value="PYNP-like_C_sf"/>
</dbReference>
<dbReference type="SUPFAM" id="SSF54680">
    <property type="entry name" value="Pyrimidine nucleoside phosphorylase C-terminal domain"/>
    <property type="match status" value="1"/>
</dbReference>
<dbReference type="PANTHER" id="PTHR10515">
    <property type="entry name" value="THYMIDINE PHOSPHORYLASE"/>
    <property type="match status" value="1"/>
</dbReference>
<dbReference type="SMART" id="SM00941">
    <property type="entry name" value="PYNP_C"/>
    <property type="match status" value="1"/>
</dbReference>
<dbReference type="NCBIfam" id="TIGR02644">
    <property type="entry name" value="Y_phosphoryl"/>
    <property type="match status" value="1"/>
</dbReference>
<dbReference type="GO" id="GO:0046104">
    <property type="term" value="P:thymidine metabolic process"/>
    <property type="evidence" value="ECO:0007669"/>
    <property type="project" value="UniProtKB-UniRule"/>
</dbReference>
<dbReference type="NCBIfam" id="NF004490">
    <property type="entry name" value="PRK05820.1"/>
    <property type="match status" value="1"/>
</dbReference>
<dbReference type="InterPro" id="IPR017459">
    <property type="entry name" value="Glycosyl_Trfase_fam3_N_dom"/>
</dbReference>
<dbReference type="Gene3D" id="1.20.970.10">
    <property type="entry name" value="Transferase, Pyrimidine Nucleoside Phosphorylase, Chain C"/>
    <property type="match status" value="1"/>
</dbReference>
<dbReference type="PIRSF" id="PIRSF000478">
    <property type="entry name" value="TP_PyNP"/>
    <property type="match status" value="1"/>
</dbReference>
<dbReference type="InterPro" id="IPR018090">
    <property type="entry name" value="Pyrmidine_PPas_bac/euk"/>
</dbReference>
<dbReference type="EMBL" id="CP123872">
    <property type="protein sequence ID" value="WND01721.1"/>
    <property type="molecule type" value="Genomic_DNA"/>
</dbReference>
<dbReference type="NCBIfam" id="TIGR02643">
    <property type="entry name" value="T_phosphoryl"/>
    <property type="match status" value="1"/>
</dbReference>
<dbReference type="InterPro" id="IPR035902">
    <property type="entry name" value="Nuc_phospho_transferase"/>
</dbReference>
<gene>
    <name evidence="7 9" type="primary">deoA</name>
    <name evidence="9" type="ORF">QGN29_09155</name>
</gene>
<evidence type="ECO:0000256" key="2">
    <source>
        <dbReference type="ARBA" id="ARBA00011738"/>
    </source>
</evidence>
<dbReference type="EC" id="2.4.2.4" evidence="3 7"/>
<feature type="domain" description="Pyrimidine nucleoside phosphorylase C-terminal" evidence="8">
    <location>
        <begin position="357"/>
        <end position="431"/>
    </location>
</feature>
<dbReference type="InterPro" id="IPR013465">
    <property type="entry name" value="Thymidine_Pase"/>
</dbReference>
<dbReference type="Pfam" id="PF02885">
    <property type="entry name" value="Glycos_trans_3N"/>
    <property type="match status" value="1"/>
</dbReference>
<dbReference type="SUPFAM" id="SSF52418">
    <property type="entry name" value="Nucleoside phosphorylase/phosphoribosyltransferase catalytic domain"/>
    <property type="match status" value="1"/>
</dbReference>
<dbReference type="SUPFAM" id="SSF47648">
    <property type="entry name" value="Nucleoside phosphorylase/phosphoribosyltransferase N-terminal domain"/>
    <property type="match status" value="1"/>
</dbReference>
<reference evidence="9" key="1">
    <citation type="submission" date="2023-04" db="EMBL/GenBank/DDBJ databases">
        <title>Complete genome sequence of Temperatibacter marinus.</title>
        <authorList>
            <person name="Rong J.-C."/>
            <person name="Yi M.-L."/>
            <person name="Zhao Q."/>
        </authorList>
    </citation>
    <scope>NUCLEOTIDE SEQUENCE</scope>
    <source>
        <strain evidence="9">NBRC 110045</strain>
    </source>
</reference>
<dbReference type="GO" id="GO:0009032">
    <property type="term" value="F:thymidine phosphorylase activity"/>
    <property type="evidence" value="ECO:0007669"/>
    <property type="project" value="UniProtKB-UniRule"/>
</dbReference>
<dbReference type="PANTHER" id="PTHR10515:SF0">
    <property type="entry name" value="THYMIDINE PHOSPHORYLASE"/>
    <property type="match status" value="1"/>
</dbReference>
<dbReference type="InterPro" id="IPR013102">
    <property type="entry name" value="PYNP_C"/>
</dbReference>
<comment type="function">
    <text evidence="7">The enzymes which catalyze the reversible phosphorolysis of pyrimidine nucleosides are involved in the degradation of these compounds and in their utilization as carbon and energy sources, or in the rescue of pyrimidine bases for nucleotide synthesis.</text>
</comment>
<dbReference type="AlphaFoldDB" id="A0AA52EGM8"/>
<dbReference type="InterPro" id="IPR000053">
    <property type="entry name" value="Thymidine/pyrmidine_PPase"/>
</dbReference>
<sequence length="447" mass="47911">MLTQTFLPQDVIRKKRDQFPLTSDEISSFVRGIADQSVSDSQIAALGMAVFFNGMSAEEGANLTLAMRDSGDVIKWQEYGFDSEAPIVDKHSTGGVGDKVSFMLAAIVAACGAVVPMIAGRGLGHTGGTIDKLEAIPGYDTMLDTPKFVDVVRRHGCSIIGQTSNLAPADKRFYAVRDVTSTVESIPLITASILSKKLAAGLHSLVMDVKFGNGAFMETAEQAEALGRSIVRVATAAGVPTSALLTDMNQVLGTSAGNSVEIYETIEFLKNPHQADTRLKAIVNDLAAEMLWRAGLAETVEQGAKNADRALSDGRAAEKFAKMVELHGGPADLMENPEKSLSLAPYRKPVFLPRSGFISSMKTRDIGQIIVSMKGGRAHPDEDIDHSVGFSGFLQNGDAVDAETPVCMLYARDEDQWTMAADTLIKAITVSEEQPSLSPITQKIIRD</sequence>
<dbReference type="GO" id="GO:0004645">
    <property type="term" value="F:1,4-alpha-oligoglucan phosphorylase activity"/>
    <property type="evidence" value="ECO:0007669"/>
    <property type="project" value="InterPro"/>
</dbReference>
<evidence type="ECO:0000256" key="6">
    <source>
        <dbReference type="ARBA" id="ARBA00048550"/>
    </source>
</evidence>
<keyword evidence="10" id="KW-1185">Reference proteome</keyword>
<dbReference type="FunFam" id="3.40.1030.10:FF:000003">
    <property type="entry name" value="Pyrimidine-nucleoside phosphorylase"/>
    <property type="match status" value="1"/>
</dbReference>
<accession>A0AA52EGM8</accession>
<dbReference type="Pfam" id="PF07831">
    <property type="entry name" value="PYNP_C"/>
    <property type="match status" value="1"/>
</dbReference>
<organism evidence="9 10">
    <name type="scientific">Temperatibacter marinus</name>
    <dbReference type="NCBI Taxonomy" id="1456591"/>
    <lineage>
        <taxon>Bacteria</taxon>
        <taxon>Pseudomonadati</taxon>
        <taxon>Pseudomonadota</taxon>
        <taxon>Alphaproteobacteria</taxon>
        <taxon>Kordiimonadales</taxon>
        <taxon>Temperatibacteraceae</taxon>
        <taxon>Temperatibacter</taxon>
    </lineage>
</organism>
<comment type="catalytic activity">
    <reaction evidence="6 7">
        <text>thymidine + phosphate = 2-deoxy-alpha-D-ribose 1-phosphate + thymine</text>
        <dbReference type="Rhea" id="RHEA:16037"/>
        <dbReference type="ChEBI" id="CHEBI:17748"/>
        <dbReference type="ChEBI" id="CHEBI:17821"/>
        <dbReference type="ChEBI" id="CHEBI:43474"/>
        <dbReference type="ChEBI" id="CHEBI:57259"/>
        <dbReference type="EC" id="2.4.2.4"/>
    </reaction>
</comment>
<evidence type="ECO:0000256" key="5">
    <source>
        <dbReference type="ARBA" id="ARBA00022679"/>
    </source>
</evidence>
<dbReference type="Proteomes" id="UP001268683">
    <property type="component" value="Chromosome"/>
</dbReference>
<evidence type="ECO:0000256" key="1">
    <source>
        <dbReference type="ARBA" id="ARBA00006915"/>
    </source>
</evidence>
<name>A0AA52EGM8_9PROT</name>
<evidence type="ECO:0000259" key="8">
    <source>
        <dbReference type="SMART" id="SM00941"/>
    </source>
</evidence>
<dbReference type="InterPro" id="IPR000312">
    <property type="entry name" value="Glycosyl_Trfase_fam3"/>
</dbReference>
<evidence type="ECO:0000313" key="10">
    <source>
        <dbReference type="Proteomes" id="UP001268683"/>
    </source>
</evidence>
<evidence type="ECO:0000256" key="7">
    <source>
        <dbReference type="HAMAP-Rule" id="MF_01628"/>
    </source>
</evidence>
<comment type="similarity">
    <text evidence="1 7">Belongs to the thymidine/pyrimidine-nucleoside phosphorylase family.</text>
</comment>